<evidence type="ECO:0000259" key="1">
    <source>
        <dbReference type="Pfam" id="PF00646"/>
    </source>
</evidence>
<dbReference type="Gramene" id="ESQ51911">
    <property type="protein sequence ID" value="ESQ51911"/>
    <property type="gene ID" value="EUTSA_v10017793mg"/>
</dbReference>
<reference evidence="3 4" key="1">
    <citation type="journal article" date="2013" name="Front. Plant Sci.">
        <title>The Reference Genome of the Halophytic Plant Eutrema salsugineum.</title>
        <authorList>
            <person name="Yang R."/>
            <person name="Jarvis D.E."/>
            <person name="Chen H."/>
            <person name="Beilstein M.A."/>
            <person name="Grimwood J."/>
            <person name="Jenkins J."/>
            <person name="Shu S."/>
            <person name="Prochnik S."/>
            <person name="Xin M."/>
            <person name="Ma C."/>
            <person name="Schmutz J."/>
            <person name="Wing R.A."/>
            <person name="Mitchell-Olds T."/>
            <person name="Schumaker K.S."/>
            <person name="Wang X."/>
        </authorList>
    </citation>
    <scope>NUCLEOTIDE SEQUENCE [LARGE SCALE GENOMIC DNA]</scope>
</reference>
<dbReference type="InterPro" id="IPR005174">
    <property type="entry name" value="KIB1-4_b-propeller"/>
</dbReference>
<dbReference type="KEGG" id="eus:EUTSA_v10017793mg"/>
<evidence type="ECO:0000313" key="3">
    <source>
        <dbReference type="EMBL" id="ESQ51911.1"/>
    </source>
</evidence>
<evidence type="ECO:0000313" key="4">
    <source>
        <dbReference type="Proteomes" id="UP000030689"/>
    </source>
</evidence>
<protein>
    <recommendedName>
        <fullName evidence="5">F-box domain-containing protein</fullName>
    </recommendedName>
</protein>
<sequence>MKSTELHWSEICTDALQLIFESLNFLDFHRARTVCSTWYSALKSRIAASGNRYPWLITFPEKFSISESCSLFDPVEDKTYETNDLGDELSESRCVASYGNWLLLLSPRLDFSVVNVFTAERFDLPSLSLSPKIGVSRFRRKYDGDLILEHSRRNREAIINRYINTAVLWVDGKTKAFSVFWIYNDLYLFSYKKGDDFWWHLQGPKAFCLYHDHYIMVLDYSGDLPNEIVEANPYLNHPFEYVPQLWEYIWKRRLAITVSGDVLIIVSLKGFPENQEKRLFYIFKMNLQGHEWERVDSLGDEMLVFGDGLTIVAKDDIGGGGISKRDSICFVADDVWPPKLCTEFQSCAGVFDLATTEISWSLSPFGCSNTRWFVPGSDKQ</sequence>
<dbReference type="OMA" id="WEYIWKR"/>
<dbReference type="Proteomes" id="UP000030689">
    <property type="component" value="Unassembled WGS sequence"/>
</dbReference>
<dbReference type="PANTHER" id="PTHR44259:SF98">
    <property type="entry name" value="GENOME ASSEMBLY, CHROMOSOME: A05"/>
    <property type="match status" value="1"/>
</dbReference>
<evidence type="ECO:0000259" key="2">
    <source>
        <dbReference type="Pfam" id="PF03478"/>
    </source>
</evidence>
<dbReference type="Gene3D" id="1.20.1280.50">
    <property type="match status" value="1"/>
</dbReference>
<organism evidence="3 4">
    <name type="scientific">Eutrema salsugineum</name>
    <name type="common">Saltwater cress</name>
    <name type="synonym">Sisymbrium salsugineum</name>
    <dbReference type="NCBI Taxonomy" id="72664"/>
    <lineage>
        <taxon>Eukaryota</taxon>
        <taxon>Viridiplantae</taxon>
        <taxon>Streptophyta</taxon>
        <taxon>Embryophyta</taxon>
        <taxon>Tracheophyta</taxon>
        <taxon>Spermatophyta</taxon>
        <taxon>Magnoliopsida</taxon>
        <taxon>eudicotyledons</taxon>
        <taxon>Gunneridae</taxon>
        <taxon>Pentapetalae</taxon>
        <taxon>rosids</taxon>
        <taxon>malvids</taxon>
        <taxon>Brassicales</taxon>
        <taxon>Brassicaceae</taxon>
        <taxon>Eutremeae</taxon>
        <taxon>Eutrema</taxon>
    </lineage>
</organism>
<name>V4NY84_EUTSA</name>
<proteinExistence type="predicted"/>
<dbReference type="STRING" id="72664.V4NY84"/>
<feature type="domain" description="KIB1-4 beta-propeller" evidence="2">
    <location>
        <begin position="71"/>
        <end position="351"/>
    </location>
</feature>
<evidence type="ECO:0008006" key="5">
    <source>
        <dbReference type="Google" id="ProtNLM"/>
    </source>
</evidence>
<gene>
    <name evidence="3" type="ORF">EUTSA_v10017793mg</name>
</gene>
<accession>V4NY84</accession>
<feature type="domain" description="F-box" evidence="1">
    <location>
        <begin position="8"/>
        <end position="45"/>
    </location>
</feature>
<dbReference type="InterPro" id="IPR036047">
    <property type="entry name" value="F-box-like_dom_sf"/>
</dbReference>
<dbReference type="Pfam" id="PF03478">
    <property type="entry name" value="Beta-prop_KIB1-4"/>
    <property type="match status" value="1"/>
</dbReference>
<dbReference type="EMBL" id="KI517385">
    <property type="protein sequence ID" value="ESQ51911.1"/>
    <property type="molecule type" value="Genomic_DNA"/>
</dbReference>
<dbReference type="InterPro" id="IPR050942">
    <property type="entry name" value="F-box_BR-signaling"/>
</dbReference>
<dbReference type="PANTHER" id="PTHR44259">
    <property type="entry name" value="OS07G0183000 PROTEIN-RELATED"/>
    <property type="match status" value="1"/>
</dbReference>
<dbReference type="SUPFAM" id="SSF81383">
    <property type="entry name" value="F-box domain"/>
    <property type="match status" value="1"/>
</dbReference>
<dbReference type="AlphaFoldDB" id="V4NY84"/>
<dbReference type="Pfam" id="PF00646">
    <property type="entry name" value="F-box"/>
    <property type="match status" value="1"/>
</dbReference>
<keyword evidence="4" id="KW-1185">Reference proteome</keyword>
<dbReference type="InterPro" id="IPR001810">
    <property type="entry name" value="F-box_dom"/>
</dbReference>